<name>A0AAD6UQK2_9AGAR</name>
<dbReference type="Proteomes" id="UP001219525">
    <property type="component" value="Unassembled WGS sequence"/>
</dbReference>
<dbReference type="AlphaFoldDB" id="A0AAD6UQK2"/>
<protein>
    <submittedName>
        <fullName evidence="2">Uncharacterized protein</fullName>
    </submittedName>
</protein>
<organism evidence="2 3">
    <name type="scientific">Mycena pura</name>
    <dbReference type="NCBI Taxonomy" id="153505"/>
    <lineage>
        <taxon>Eukaryota</taxon>
        <taxon>Fungi</taxon>
        <taxon>Dikarya</taxon>
        <taxon>Basidiomycota</taxon>
        <taxon>Agaricomycotina</taxon>
        <taxon>Agaricomycetes</taxon>
        <taxon>Agaricomycetidae</taxon>
        <taxon>Agaricales</taxon>
        <taxon>Marasmiineae</taxon>
        <taxon>Mycenaceae</taxon>
        <taxon>Mycena</taxon>
    </lineage>
</organism>
<evidence type="ECO:0000313" key="2">
    <source>
        <dbReference type="EMBL" id="KAJ7190134.1"/>
    </source>
</evidence>
<keyword evidence="3" id="KW-1185">Reference proteome</keyword>
<feature type="transmembrane region" description="Helical" evidence="1">
    <location>
        <begin position="65"/>
        <end position="83"/>
    </location>
</feature>
<gene>
    <name evidence="2" type="ORF">GGX14DRAFT_408254</name>
</gene>
<evidence type="ECO:0000313" key="3">
    <source>
        <dbReference type="Proteomes" id="UP001219525"/>
    </source>
</evidence>
<dbReference type="EMBL" id="JARJCW010000156">
    <property type="protein sequence ID" value="KAJ7190134.1"/>
    <property type="molecule type" value="Genomic_DNA"/>
</dbReference>
<reference evidence="2" key="1">
    <citation type="submission" date="2023-03" db="EMBL/GenBank/DDBJ databases">
        <title>Massive genome expansion in bonnet fungi (Mycena s.s.) driven by repeated elements and novel gene families across ecological guilds.</title>
        <authorList>
            <consortium name="Lawrence Berkeley National Laboratory"/>
            <person name="Harder C.B."/>
            <person name="Miyauchi S."/>
            <person name="Viragh M."/>
            <person name="Kuo A."/>
            <person name="Thoen E."/>
            <person name="Andreopoulos B."/>
            <person name="Lu D."/>
            <person name="Skrede I."/>
            <person name="Drula E."/>
            <person name="Henrissat B."/>
            <person name="Morin E."/>
            <person name="Kohler A."/>
            <person name="Barry K."/>
            <person name="LaButti K."/>
            <person name="Morin E."/>
            <person name="Salamov A."/>
            <person name="Lipzen A."/>
            <person name="Mereny Z."/>
            <person name="Hegedus B."/>
            <person name="Baldrian P."/>
            <person name="Stursova M."/>
            <person name="Weitz H."/>
            <person name="Taylor A."/>
            <person name="Grigoriev I.V."/>
            <person name="Nagy L.G."/>
            <person name="Martin F."/>
            <person name="Kauserud H."/>
        </authorList>
    </citation>
    <scope>NUCLEOTIDE SEQUENCE</scope>
    <source>
        <strain evidence="2">9144</strain>
    </source>
</reference>
<keyword evidence="1" id="KW-1133">Transmembrane helix</keyword>
<keyword evidence="1" id="KW-0812">Transmembrane</keyword>
<evidence type="ECO:0000256" key="1">
    <source>
        <dbReference type="SAM" id="Phobius"/>
    </source>
</evidence>
<proteinExistence type="predicted"/>
<feature type="transmembrane region" description="Helical" evidence="1">
    <location>
        <begin position="89"/>
        <end position="109"/>
    </location>
</feature>
<accession>A0AAD6UQK2</accession>
<sequence length="116" mass="12707">MFILGTADTILWVCEAAINIQFLQEILEADGNLSTTFGAEYLHQLGTFHMAAEIVPIIWGSRKKVVIFPATLILSTAVIALLQTTSLGLTFAMFAVTNLVLVGFTGDWIRMFIVLS</sequence>
<keyword evidence="1" id="KW-0472">Membrane</keyword>
<comment type="caution">
    <text evidence="2">The sequence shown here is derived from an EMBL/GenBank/DDBJ whole genome shotgun (WGS) entry which is preliminary data.</text>
</comment>